<dbReference type="Gene3D" id="3.40.50.720">
    <property type="entry name" value="NAD(P)-binding Rossmann-like Domain"/>
    <property type="match status" value="1"/>
</dbReference>
<gene>
    <name evidence="5" type="ORF">ACFPN2_21095</name>
</gene>
<dbReference type="Pfam" id="PF00550">
    <property type="entry name" value="PP-binding"/>
    <property type="match status" value="1"/>
</dbReference>
<protein>
    <submittedName>
        <fullName evidence="5">Thioester reductase domain-containing protein</fullName>
    </submittedName>
</protein>
<accession>A0ABV8SYS6</accession>
<dbReference type="RefSeq" id="WP_380600296.1">
    <property type="nucleotide sequence ID" value="NZ_JBHSDU010000004.1"/>
</dbReference>
<feature type="domain" description="Carrier" evidence="4">
    <location>
        <begin position="27"/>
        <end position="102"/>
    </location>
</feature>
<name>A0ABV8SYS6_9GAMM</name>
<feature type="region of interest" description="Disordered" evidence="3">
    <location>
        <begin position="1"/>
        <end position="24"/>
    </location>
</feature>
<dbReference type="NCBIfam" id="TIGR01746">
    <property type="entry name" value="Thioester-redct"/>
    <property type="match status" value="1"/>
</dbReference>
<dbReference type="InterPro" id="IPR036736">
    <property type="entry name" value="ACP-like_sf"/>
</dbReference>
<dbReference type="InterPro" id="IPR020806">
    <property type="entry name" value="PKS_PP-bd"/>
</dbReference>
<dbReference type="InterPro" id="IPR010080">
    <property type="entry name" value="Thioester_reductase-like_dom"/>
</dbReference>
<feature type="region of interest" description="Disordered" evidence="3">
    <location>
        <begin position="102"/>
        <end position="122"/>
    </location>
</feature>
<keyword evidence="2" id="KW-0597">Phosphoprotein</keyword>
<sequence>LTPNGKVDRRALPNPQGRPEELGEYVPPRTELERIIADLWAQLLRVDRVGMNDSFFALGGHSLLALNMLYRLNQGFSCDLRIADVYSGPTVKGIAERIRGESKDDDVVSADSDGQLDPEIVPSTVPRSVPSKSILLTGGAGFVGRFLLAQLLQDTEATIYCLLRASSAREAMLRIKEVLSVWNLWRLEFERRIVAIPGDLRLPAFGIDHETYVHLSEEIDEIYHCATSMNHLETYAMAKASNVESTRELLRLATCNKQKLINYISTLGVFSSRTTVDSREVYETTDIRGERHGASRGYVASKWMAENIFKRATERGVPCNVFRLGLVWADRLHGRYDDLQREYRILKSCLVSGYGIEGYKYDMAPTPVDYVARAVVFLGTRHVDGGKVFHITSTGQAIGDVFERCNEIAGASLEIIKPYEWMSEIKRLHHGGKSMPIVPLVEITFSLDRKSFDEHQRRENSWNVRVNCDLTHSELEQAGIVAPTLDDSLLKRCLDCMYSRDRDVREAIDERRRRVGRRSANESPIDI</sequence>
<dbReference type="PANTHER" id="PTHR44845:SF6">
    <property type="entry name" value="BETA-ALANINE-ACTIVATING ENZYME"/>
    <property type="match status" value="1"/>
</dbReference>
<feature type="compositionally biased region" description="Basic and acidic residues" evidence="3">
    <location>
        <begin position="1"/>
        <end position="11"/>
    </location>
</feature>
<reference evidence="6" key="1">
    <citation type="journal article" date="2019" name="Int. J. Syst. Evol. Microbiol.">
        <title>The Global Catalogue of Microorganisms (GCM) 10K type strain sequencing project: providing services to taxonomists for standard genome sequencing and annotation.</title>
        <authorList>
            <consortium name="The Broad Institute Genomics Platform"/>
            <consortium name="The Broad Institute Genome Sequencing Center for Infectious Disease"/>
            <person name="Wu L."/>
            <person name="Ma J."/>
        </authorList>
    </citation>
    <scope>NUCLEOTIDE SEQUENCE [LARGE SCALE GENOMIC DNA]</scope>
    <source>
        <strain evidence="6">CGMCC 1.10759</strain>
    </source>
</reference>
<dbReference type="SUPFAM" id="SSF47336">
    <property type="entry name" value="ACP-like"/>
    <property type="match status" value="1"/>
</dbReference>
<evidence type="ECO:0000259" key="4">
    <source>
        <dbReference type="PROSITE" id="PS50075"/>
    </source>
</evidence>
<dbReference type="Gene3D" id="1.10.1200.10">
    <property type="entry name" value="ACP-like"/>
    <property type="match status" value="1"/>
</dbReference>
<evidence type="ECO:0000256" key="2">
    <source>
        <dbReference type="ARBA" id="ARBA00022553"/>
    </source>
</evidence>
<dbReference type="SUPFAM" id="SSF51735">
    <property type="entry name" value="NAD(P)-binding Rossmann-fold domains"/>
    <property type="match status" value="1"/>
</dbReference>
<keyword evidence="1" id="KW-0596">Phosphopantetheine</keyword>
<evidence type="ECO:0000313" key="5">
    <source>
        <dbReference type="EMBL" id="MFC4311609.1"/>
    </source>
</evidence>
<proteinExistence type="predicted"/>
<dbReference type="PANTHER" id="PTHR44845">
    <property type="entry name" value="CARRIER DOMAIN-CONTAINING PROTEIN"/>
    <property type="match status" value="1"/>
</dbReference>
<dbReference type="PROSITE" id="PS50075">
    <property type="entry name" value="CARRIER"/>
    <property type="match status" value="1"/>
</dbReference>
<evidence type="ECO:0000256" key="1">
    <source>
        <dbReference type="ARBA" id="ARBA00022450"/>
    </source>
</evidence>
<dbReference type="InterPro" id="IPR036291">
    <property type="entry name" value="NAD(P)-bd_dom_sf"/>
</dbReference>
<comment type="caution">
    <text evidence="5">The sequence shown here is derived from an EMBL/GenBank/DDBJ whole genome shotgun (WGS) entry which is preliminary data.</text>
</comment>
<evidence type="ECO:0000313" key="6">
    <source>
        <dbReference type="Proteomes" id="UP001595904"/>
    </source>
</evidence>
<dbReference type="EMBL" id="JBHSDU010000004">
    <property type="protein sequence ID" value="MFC4311609.1"/>
    <property type="molecule type" value="Genomic_DNA"/>
</dbReference>
<organism evidence="5 6">
    <name type="scientific">Steroidobacter flavus</name>
    <dbReference type="NCBI Taxonomy" id="1842136"/>
    <lineage>
        <taxon>Bacteria</taxon>
        <taxon>Pseudomonadati</taxon>
        <taxon>Pseudomonadota</taxon>
        <taxon>Gammaproteobacteria</taxon>
        <taxon>Steroidobacterales</taxon>
        <taxon>Steroidobacteraceae</taxon>
        <taxon>Steroidobacter</taxon>
    </lineage>
</organism>
<keyword evidence="6" id="KW-1185">Reference proteome</keyword>
<dbReference type="SMART" id="SM00823">
    <property type="entry name" value="PKS_PP"/>
    <property type="match status" value="1"/>
</dbReference>
<dbReference type="InterPro" id="IPR009081">
    <property type="entry name" value="PP-bd_ACP"/>
</dbReference>
<dbReference type="Pfam" id="PF07993">
    <property type="entry name" value="NAD_binding_4"/>
    <property type="match status" value="1"/>
</dbReference>
<dbReference type="Proteomes" id="UP001595904">
    <property type="component" value="Unassembled WGS sequence"/>
</dbReference>
<evidence type="ECO:0000256" key="3">
    <source>
        <dbReference type="SAM" id="MobiDB-lite"/>
    </source>
</evidence>
<feature type="non-terminal residue" evidence="5">
    <location>
        <position position="1"/>
    </location>
</feature>
<dbReference type="InterPro" id="IPR013120">
    <property type="entry name" value="FAR_NAD-bd"/>
</dbReference>